<dbReference type="SUPFAM" id="SSF53448">
    <property type="entry name" value="Nucleotide-diphospho-sugar transferases"/>
    <property type="match status" value="1"/>
</dbReference>
<dbReference type="InterPro" id="IPR050256">
    <property type="entry name" value="Glycosyltransferase_2"/>
</dbReference>
<dbReference type="AlphaFoldDB" id="A0A1H2V8Z0"/>
<keyword evidence="1" id="KW-0812">Transmembrane</keyword>
<dbReference type="RefSeq" id="WP_093030300.1">
    <property type="nucleotide sequence ID" value="NZ_FNNZ01000006.1"/>
</dbReference>
<dbReference type="EMBL" id="FNNZ01000006">
    <property type="protein sequence ID" value="SDW64740.1"/>
    <property type="molecule type" value="Genomic_DNA"/>
</dbReference>
<organism evidence="3 4">
    <name type="scientific">Thiocapsa roseopersicina</name>
    <dbReference type="NCBI Taxonomy" id="1058"/>
    <lineage>
        <taxon>Bacteria</taxon>
        <taxon>Pseudomonadati</taxon>
        <taxon>Pseudomonadota</taxon>
        <taxon>Gammaproteobacteria</taxon>
        <taxon>Chromatiales</taxon>
        <taxon>Chromatiaceae</taxon>
        <taxon>Thiocapsa</taxon>
    </lineage>
</organism>
<dbReference type="PANTHER" id="PTHR48090">
    <property type="entry name" value="UNDECAPRENYL-PHOSPHATE 4-DEOXY-4-FORMAMIDO-L-ARABINOSE TRANSFERASE-RELATED"/>
    <property type="match status" value="1"/>
</dbReference>
<name>A0A1H2V8Z0_THIRO</name>
<evidence type="ECO:0000259" key="2">
    <source>
        <dbReference type="Pfam" id="PF00535"/>
    </source>
</evidence>
<evidence type="ECO:0000313" key="4">
    <source>
        <dbReference type="Proteomes" id="UP000198816"/>
    </source>
</evidence>
<dbReference type="InterPro" id="IPR001173">
    <property type="entry name" value="Glyco_trans_2-like"/>
</dbReference>
<sequence>MHQLIEIDGSSPCPDPDLAALRTAVLIPCHNEAAAIAAVVRDFRAALPWARIYVYDNNSTDDTAAQARQAGAIVRRETMQGKGYVVCRMFSDVDADLYVLVDGDDTYCAASAPGLLRRLVVERLDMVSAARIGETREVYRRGHRLGNRILTGMVAGLFGNHFRDMLTGYRVFSRRFVKSFPALSAGFEIETQLTVHALEMQMKVAEVETPYRERPEGSYSKLRTFRDGWRIVKTIGVLFKEERPLAFFSTCFGVLALGAVALAWPIFAEFAHTGLVPRFPTAILATGMMLLAFLSLASGLILDTVAHGRRELKRLHYLATPPLPAMDSASEEDP</sequence>
<dbReference type="Proteomes" id="UP000198816">
    <property type="component" value="Unassembled WGS sequence"/>
</dbReference>
<dbReference type="InterPro" id="IPR029044">
    <property type="entry name" value="Nucleotide-diphossugar_trans"/>
</dbReference>
<evidence type="ECO:0000313" key="3">
    <source>
        <dbReference type="EMBL" id="SDW64740.1"/>
    </source>
</evidence>
<gene>
    <name evidence="3" type="ORF">SAMN05421783_106190</name>
</gene>
<feature type="transmembrane region" description="Helical" evidence="1">
    <location>
        <begin position="245"/>
        <end position="267"/>
    </location>
</feature>
<feature type="transmembrane region" description="Helical" evidence="1">
    <location>
        <begin position="279"/>
        <end position="302"/>
    </location>
</feature>
<dbReference type="CDD" id="cd04179">
    <property type="entry name" value="DPM_DPG-synthase_like"/>
    <property type="match status" value="1"/>
</dbReference>
<keyword evidence="3" id="KW-0808">Transferase</keyword>
<feature type="domain" description="Glycosyltransferase 2-like" evidence="2">
    <location>
        <begin position="25"/>
        <end position="177"/>
    </location>
</feature>
<proteinExistence type="predicted"/>
<evidence type="ECO:0000256" key="1">
    <source>
        <dbReference type="SAM" id="Phobius"/>
    </source>
</evidence>
<keyword evidence="1" id="KW-0472">Membrane</keyword>
<dbReference type="STRING" id="1058.SAMN05421783_106190"/>
<dbReference type="Pfam" id="PF00535">
    <property type="entry name" value="Glycos_transf_2"/>
    <property type="match status" value="1"/>
</dbReference>
<keyword evidence="1" id="KW-1133">Transmembrane helix</keyword>
<keyword evidence="4" id="KW-1185">Reference proteome</keyword>
<dbReference type="GO" id="GO:0016740">
    <property type="term" value="F:transferase activity"/>
    <property type="evidence" value="ECO:0007669"/>
    <property type="project" value="UniProtKB-KW"/>
</dbReference>
<accession>A0A1H2V8Z0</accession>
<dbReference type="Gene3D" id="3.90.550.10">
    <property type="entry name" value="Spore Coat Polysaccharide Biosynthesis Protein SpsA, Chain A"/>
    <property type="match status" value="1"/>
</dbReference>
<reference evidence="4" key="1">
    <citation type="submission" date="2016-10" db="EMBL/GenBank/DDBJ databases">
        <authorList>
            <person name="Varghese N."/>
            <person name="Submissions S."/>
        </authorList>
    </citation>
    <scope>NUCLEOTIDE SEQUENCE [LARGE SCALE GENOMIC DNA]</scope>
    <source>
        <strain evidence="4">DSM 217</strain>
    </source>
</reference>
<dbReference type="OrthoDB" id="276604at2"/>
<protein>
    <submittedName>
        <fullName evidence="3">Glycosyl transferase family 2</fullName>
    </submittedName>
</protein>
<dbReference type="PANTHER" id="PTHR48090:SF7">
    <property type="entry name" value="RFBJ PROTEIN"/>
    <property type="match status" value="1"/>
</dbReference>